<reference evidence="1" key="2">
    <citation type="submission" date="2020-05" db="UniProtKB">
        <authorList>
            <consortium name="EnsemblMetazoa"/>
        </authorList>
    </citation>
    <scope>IDENTIFICATION</scope>
    <source>
        <strain evidence="1">IAEA</strain>
    </source>
</reference>
<dbReference type="EMBL" id="JXJN01009802">
    <property type="status" value="NOT_ANNOTATED_CDS"/>
    <property type="molecule type" value="Genomic_DNA"/>
</dbReference>
<sequence>MHSTNYVVFANSSILKQRLAIYITGVGNHILNIPKWVTKCLKLCPSLSSLGKDVNSVIFCVTNHHSTNYHSVRNGNKRDGFQYFINVIVRESNCEQPDIYMYNNNN</sequence>
<proteinExistence type="predicted"/>
<dbReference type="EMBL" id="JXJN01009801">
    <property type="status" value="NOT_ANNOTATED_CDS"/>
    <property type="molecule type" value="Genomic_DNA"/>
</dbReference>
<dbReference type="EMBL" id="JXJN01009803">
    <property type="status" value="NOT_ANNOTATED_CDS"/>
    <property type="molecule type" value="Genomic_DNA"/>
</dbReference>
<evidence type="ECO:0000313" key="1">
    <source>
        <dbReference type="EnsemblMetazoa" id="GPPI021804-PA"/>
    </source>
</evidence>
<name>A0A1B0B814_9MUSC</name>
<protein>
    <submittedName>
        <fullName evidence="1">Uncharacterized protein</fullName>
    </submittedName>
</protein>
<dbReference type="EnsemblMetazoa" id="GPPI021804-RA">
    <property type="protein sequence ID" value="GPPI021804-PA"/>
    <property type="gene ID" value="GPPI021804"/>
</dbReference>
<keyword evidence="2" id="KW-1185">Reference proteome</keyword>
<evidence type="ECO:0000313" key="2">
    <source>
        <dbReference type="Proteomes" id="UP000092460"/>
    </source>
</evidence>
<dbReference type="EMBL" id="JXJN01009800">
    <property type="status" value="NOT_ANNOTATED_CDS"/>
    <property type="molecule type" value="Genomic_DNA"/>
</dbReference>
<accession>A0A1B0B814</accession>
<dbReference type="Proteomes" id="UP000092460">
    <property type="component" value="Unassembled WGS sequence"/>
</dbReference>
<organism evidence="1 2">
    <name type="scientific">Glossina palpalis gambiensis</name>
    <dbReference type="NCBI Taxonomy" id="67801"/>
    <lineage>
        <taxon>Eukaryota</taxon>
        <taxon>Metazoa</taxon>
        <taxon>Ecdysozoa</taxon>
        <taxon>Arthropoda</taxon>
        <taxon>Hexapoda</taxon>
        <taxon>Insecta</taxon>
        <taxon>Pterygota</taxon>
        <taxon>Neoptera</taxon>
        <taxon>Endopterygota</taxon>
        <taxon>Diptera</taxon>
        <taxon>Brachycera</taxon>
        <taxon>Muscomorpha</taxon>
        <taxon>Hippoboscoidea</taxon>
        <taxon>Glossinidae</taxon>
        <taxon>Glossina</taxon>
    </lineage>
</organism>
<reference evidence="2" key="1">
    <citation type="submission" date="2015-01" db="EMBL/GenBank/DDBJ databases">
        <authorList>
            <person name="Aksoy S."/>
            <person name="Warren W."/>
            <person name="Wilson R.K."/>
        </authorList>
    </citation>
    <scope>NUCLEOTIDE SEQUENCE [LARGE SCALE GENOMIC DNA]</scope>
    <source>
        <strain evidence="2">IAEA</strain>
    </source>
</reference>
<dbReference type="AlphaFoldDB" id="A0A1B0B814"/>
<dbReference type="VEuPathDB" id="VectorBase:GPPI021804"/>